<feature type="compositionally biased region" description="Polar residues" evidence="7">
    <location>
        <begin position="113"/>
        <end position="126"/>
    </location>
</feature>
<gene>
    <name evidence="9" type="ORF">GDO81_000198</name>
</gene>
<dbReference type="PANTHER" id="PTHR15258:SF1">
    <property type="entry name" value="FIBROBLAST GROWTH FACTOR-BINDING PROTEIN 2"/>
    <property type="match status" value="1"/>
</dbReference>
<dbReference type="InterPro" id="IPR010510">
    <property type="entry name" value="FGF1-bd"/>
</dbReference>
<dbReference type="PANTHER" id="PTHR15258">
    <property type="entry name" value="FGF BINDING PROTEIN-RELATED"/>
    <property type="match status" value="1"/>
</dbReference>
<evidence type="ECO:0000313" key="10">
    <source>
        <dbReference type="Proteomes" id="UP000824782"/>
    </source>
</evidence>
<comment type="subcellular location">
    <subcellularLocation>
        <location evidence="1">Secreted</location>
    </subcellularLocation>
</comment>
<dbReference type="GO" id="GO:0005576">
    <property type="term" value="C:extracellular region"/>
    <property type="evidence" value="ECO:0007669"/>
    <property type="project" value="UniProtKB-SubCell"/>
</dbReference>
<evidence type="ECO:0000256" key="2">
    <source>
        <dbReference type="ARBA" id="ARBA00008326"/>
    </source>
</evidence>
<comment type="similarity">
    <text evidence="2">Belongs to the fibroblast growth factor-binding protein family.</text>
</comment>
<evidence type="ECO:0000313" key="9">
    <source>
        <dbReference type="EMBL" id="KAG8591487.1"/>
    </source>
</evidence>
<dbReference type="Pfam" id="PF06473">
    <property type="entry name" value="FGF-BP1"/>
    <property type="match status" value="1"/>
</dbReference>
<keyword evidence="6" id="KW-0340">Growth factor binding</keyword>
<evidence type="ECO:0000256" key="3">
    <source>
        <dbReference type="ARBA" id="ARBA00022525"/>
    </source>
</evidence>
<protein>
    <submittedName>
        <fullName evidence="9">Uncharacterized protein</fullName>
    </submittedName>
</protein>
<keyword evidence="3" id="KW-0964">Secreted</keyword>
<feature type="signal peptide" evidence="8">
    <location>
        <begin position="1"/>
        <end position="19"/>
    </location>
</feature>
<organism evidence="9 10">
    <name type="scientific">Engystomops pustulosus</name>
    <name type="common">Tungara frog</name>
    <name type="synonym">Physalaemus pustulosus</name>
    <dbReference type="NCBI Taxonomy" id="76066"/>
    <lineage>
        <taxon>Eukaryota</taxon>
        <taxon>Metazoa</taxon>
        <taxon>Chordata</taxon>
        <taxon>Craniata</taxon>
        <taxon>Vertebrata</taxon>
        <taxon>Euteleostomi</taxon>
        <taxon>Amphibia</taxon>
        <taxon>Batrachia</taxon>
        <taxon>Anura</taxon>
        <taxon>Neobatrachia</taxon>
        <taxon>Hyloidea</taxon>
        <taxon>Leptodactylidae</taxon>
        <taxon>Leiuperinae</taxon>
        <taxon>Engystomops</taxon>
    </lineage>
</organism>
<evidence type="ECO:0000256" key="5">
    <source>
        <dbReference type="ARBA" id="ARBA00023157"/>
    </source>
</evidence>
<keyword evidence="10" id="KW-1185">Reference proteome</keyword>
<feature type="region of interest" description="Disordered" evidence="7">
    <location>
        <begin position="110"/>
        <end position="167"/>
    </location>
</feature>
<accession>A0AAV7D4A9</accession>
<name>A0AAV7D4A9_ENGPU</name>
<evidence type="ECO:0000256" key="7">
    <source>
        <dbReference type="SAM" id="MobiDB-lite"/>
    </source>
</evidence>
<keyword evidence="5" id="KW-1015">Disulfide bond</keyword>
<sequence>MKCGTVIITMALAWVGTLAQQPEEKIPFQSKNRDACVMTVSGQEEMRVKIECKNQDKSYLCEFASKPTYCRAYNKDKRGFWNQLSKDLGKRANPCEPQMFRHSLCPKAPAPSQFKQVSPGNQQSDTSKPEKKPPTKKPVTKKPPSTKKPEPPKPKQPEDQNPKAVKMAKEHCSWFFQTFCSYMIEIFV</sequence>
<keyword evidence="4 8" id="KW-0732">Signal</keyword>
<evidence type="ECO:0000256" key="4">
    <source>
        <dbReference type="ARBA" id="ARBA00022729"/>
    </source>
</evidence>
<dbReference type="Proteomes" id="UP000824782">
    <property type="component" value="Unassembled WGS sequence"/>
</dbReference>
<evidence type="ECO:0000256" key="8">
    <source>
        <dbReference type="SAM" id="SignalP"/>
    </source>
</evidence>
<dbReference type="EMBL" id="WNYA01000001">
    <property type="protein sequence ID" value="KAG8591487.1"/>
    <property type="molecule type" value="Genomic_DNA"/>
</dbReference>
<evidence type="ECO:0000256" key="6">
    <source>
        <dbReference type="ARBA" id="ARBA00023183"/>
    </source>
</evidence>
<evidence type="ECO:0000256" key="1">
    <source>
        <dbReference type="ARBA" id="ARBA00004613"/>
    </source>
</evidence>
<dbReference type="GO" id="GO:0019838">
    <property type="term" value="F:growth factor binding"/>
    <property type="evidence" value="ECO:0007669"/>
    <property type="project" value="UniProtKB-KW"/>
</dbReference>
<proteinExistence type="inferred from homology"/>
<reference evidence="9" key="1">
    <citation type="thesis" date="2020" institute="ProQuest LLC" country="789 East Eisenhower Parkway, Ann Arbor, MI, USA">
        <title>Comparative Genomics and Chromosome Evolution.</title>
        <authorList>
            <person name="Mudd A.B."/>
        </authorList>
    </citation>
    <scope>NUCLEOTIDE SEQUENCE</scope>
    <source>
        <strain evidence="9">237g6f4</strain>
        <tissue evidence="9">Blood</tissue>
    </source>
</reference>
<dbReference type="GO" id="GO:0007267">
    <property type="term" value="P:cell-cell signaling"/>
    <property type="evidence" value="ECO:0007669"/>
    <property type="project" value="TreeGrafter"/>
</dbReference>
<dbReference type="AlphaFoldDB" id="A0AAV7D4A9"/>
<comment type="caution">
    <text evidence="9">The sequence shown here is derived from an EMBL/GenBank/DDBJ whole genome shotgun (WGS) entry which is preliminary data.</text>
</comment>
<feature type="chain" id="PRO_5043955853" evidence="8">
    <location>
        <begin position="20"/>
        <end position="188"/>
    </location>
</feature>
<feature type="compositionally biased region" description="Basic and acidic residues" evidence="7">
    <location>
        <begin position="147"/>
        <end position="167"/>
    </location>
</feature>